<evidence type="ECO:0000313" key="3">
    <source>
        <dbReference type="EMBL" id="KAK3939729.1"/>
    </source>
</evidence>
<keyword evidence="4" id="KW-1185">Reference proteome</keyword>
<dbReference type="InterPro" id="IPR011706">
    <property type="entry name" value="Cu-oxidase_C"/>
</dbReference>
<dbReference type="SUPFAM" id="SSF49503">
    <property type="entry name" value="Cupredoxins"/>
    <property type="match status" value="1"/>
</dbReference>
<dbReference type="Proteomes" id="UP001303473">
    <property type="component" value="Unassembled WGS sequence"/>
</dbReference>
<dbReference type="GO" id="GO:0016491">
    <property type="term" value="F:oxidoreductase activity"/>
    <property type="evidence" value="ECO:0007669"/>
    <property type="project" value="InterPro"/>
</dbReference>
<dbReference type="Pfam" id="PF07731">
    <property type="entry name" value="Cu-oxidase_2"/>
    <property type="match status" value="1"/>
</dbReference>
<dbReference type="CDD" id="cd13889">
    <property type="entry name" value="CuRO_3_BOD"/>
    <property type="match status" value="1"/>
</dbReference>
<dbReference type="GO" id="GO:0005507">
    <property type="term" value="F:copper ion binding"/>
    <property type="evidence" value="ECO:0007669"/>
    <property type="project" value="InterPro"/>
</dbReference>
<name>A0AAN6N5Y9_9PEZI</name>
<feature type="domain" description="Plastocyanin-like" evidence="2">
    <location>
        <begin position="28"/>
        <end position="153"/>
    </location>
</feature>
<comment type="similarity">
    <text evidence="1">Belongs to the multicopper oxidase family.</text>
</comment>
<evidence type="ECO:0000256" key="1">
    <source>
        <dbReference type="ARBA" id="ARBA00010609"/>
    </source>
</evidence>
<evidence type="ECO:0000313" key="4">
    <source>
        <dbReference type="Proteomes" id="UP001303473"/>
    </source>
</evidence>
<dbReference type="InterPro" id="IPR008972">
    <property type="entry name" value="Cupredoxin"/>
</dbReference>
<dbReference type="Gene3D" id="2.60.40.420">
    <property type="entry name" value="Cupredoxins - blue copper proteins"/>
    <property type="match status" value="1"/>
</dbReference>
<dbReference type="EMBL" id="MU853806">
    <property type="protein sequence ID" value="KAK3939729.1"/>
    <property type="molecule type" value="Genomic_DNA"/>
</dbReference>
<evidence type="ECO:0000259" key="2">
    <source>
        <dbReference type="Pfam" id="PF07731"/>
    </source>
</evidence>
<sequence length="231" mass="25905">MQFVVSSTPVTDPSAVPASLCTVPFPPPTTQAPNHHLLFERKNGEWKINGVGFNEADKRVLANVPRGTVEVWELENGGGGWSHPIHVHLVDFKVLTGLCTEYEAQGLKDVVWLAPGETVTVEAHYAPWDGVYMFHCHNLIHEDHEMMAAFNVTALPDLGYSETDFRDPMEGRWRAEAVDPSKFTPSAITTKVQFMASLQPYNNVAEVFQKLDEYWSTHNPPTAESGLYQRR</sequence>
<comment type="caution">
    <text evidence="3">The sequence shown here is derived from an EMBL/GenBank/DDBJ whole genome shotgun (WGS) entry which is preliminary data.</text>
</comment>
<protein>
    <submittedName>
        <fullName evidence="3">Cupredoxin</fullName>
    </submittedName>
</protein>
<dbReference type="PANTHER" id="PTHR48267:SF1">
    <property type="entry name" value="BILIRUBIN OXIDASE"/>
    <property type="match status" value="1"/>
</dbReference>
<proteinExistence type="inferred from homology"/>
<dbReference type="InterPro" id="IPR045087">
    <property type="entry name" value="Cu-oxidase_fam"/>
</dbReference>
<accession>A0AAN6N5Y9</accession>
<dbReference type="PANTHER" id="PTHR48267">
    <property type="entry name" value="CUPREDOXIN SUPERFAMILY PROTEIN"/>
    <property type="match status" value="1"/>
</dbReference>
<dbReference type="AlphaFoldDB" id="A0AAN6N5Y9"/>
<gene>
    <name evidence="3" type="ORF">QBC46DRAFT_459463</name>
</gene>
<reference evidence="4" key="1">
    <citation type="journal article" date="2023" name="Mol. Phylogenet. Evol.">
        <title>Genome-scale phylogeny and comparative genomics of the fungal order Sordariales.</title>
        <authorList>
            <person name="Hensen N."/>
            <person name="Bonometti L."/>
            <person name="Westerberg I."/>
            <person name="Brannstrom I.O."/>
            <person name="Guillou S."/>
            <person name="Cros-Aarteil S."/>
            <person name="Calhoun S."/>
            <person name="Haridas S."/>
            <person name="Kuo A."/>
            <person name="Mondo S."/>
            <person name="Pangilinan J."/>
            <person name="Riley R."/>
            <person name="LaButti K."/>
            <person name="Andreopoulos B."/>
            <person name="Lipzen A."/>
            <person name="Chen C."/>
            <person name="Yan M."/>
            <person name="Daum C."/>
            <person name="Ng V."/>
            <person name="Clum A."/>
            <person name="Steindorff A."/>
            <person name="Ohm R.A."/>
            <person name="Martin F."/>
            <person name="Silar P."/>
            <person name="Natvig D.O."/>
            <person name="Lalanne C."/>
            <person name="Gautier V."/>
            <person name="Ament-Velasquez S.L."/>
            <person name="Kruys A."/>
            <person name="Hutchinson M.I."/>
            <person name="Powell A.J."/>
            <person name="Barry K."/>
            <person name="Miller A.N."/>
            <person name="Grigoriev I.V."/>
            <person name="Debuchy R."/>
            <person name="Gladieux P."/>
            <person name="Hiltunen Thoren M."/>
            <person name="Johannesson H."/>
        </authorList>
    </citation>
    <scope>NUCLEOTIDE SEQUENCE [LARGE SCALE GENOMIC DNA]</scope>
    <source>
        <strain evidence="4">CBS 340.73</strain>
    </source>
</reference>
<organism evidence="3 4">
    <name type="scientific">Diplogelasinospora grovesii</name>
    <dbReference type="NCBI Taxonomy" id="303347"/>
    <lineage>
        <taxon>Eukaryota</taxon>
        <taxon>Fungi</taxon>
        <taxon>Dikarya</taxon>
        <taxon>Ascomycota</taxon>
        <taxon>Pezizomycotina</taxon>
        <taxon>Sordariomycetes</taxon>
        <taxon>Sordariomycetidae</taxon>
        <taxon>Sordariales</taxon>
        <taxon>Diplogelasinosporaceae</taxon>
        <taxon>Diplogelasinospora</taxon>
    </lineage>
</organism>